<feature type="active site" description="Proton acceptor" evidence="1">
    <location>
        <position position="30"/>
    </location>
</feature>
<evidence type="ECO:0000313" key="4">
    <source>
        <dbReference type="Proteomes" id="UP000182624"/>
    </source>
</evidence>
<dbReference type="RefSeq" id="WP_330391764.1">
    <property type="nucleotide sequence ID" value="NZ_FOXO01000008.1"/>
</dbReference>
<keyword evidence="4" id="KW-1185">Reference proteome</keyword>
<name>A0A1I5T6E4_9FIRM</name>
<dbReference type="InterPro" id="IPR023577">
    <property type="entry name" value="CYTH_domain"/>
</dbReference>
<sequence length="185" mass="21397">MGIEIERKFTVKQLPKDLERYPYHVIEQGYLNVHPAVRVRREDNIYYMTYKESSMENEDPSQDGQSRLIGKVEYNMPLDKESYDHLVLKADGNMIRKKRYLIPLNSDGFDEAFFAGDPGIKKAVEEGKIKIELDIFDAPFEGTILAEVEFPSEEAARAYKPAKWFFEDVTGDVKYSNSHMSSVKL</sequence>
<protein>
    <submittedName>
        <fullName evidence="3">Adenylate cyclase</fullName>
    </submittedName>
</protein>
<dbReference type="Proteomes" id="UP000182624">
    <property type="component" value="Unassembled WGS sequence"/>
</dbReference>
<accession>A0A1I5T6E4</accession>
<gene>
    <name evidence="3" type="ORF">SAMN04487928_10837</name>
</gene>
<dbReference type="InterPro" id="IPR012042">
    <property type="entry name" value="NeuTTM/CthTTM-like"/>
</dbReference>
<dbReference type="Gene3D" id="2.40.320.10">
    <property type="entry name" value="Hypothetical Protein Pfu-838710-001"/>
    <property type="match status" value="1"/>
</dbReference>
<dbReference type="PROSITE" id="PS51707">
    <property type="entry name" value="CYTH"/>
    <property type="match status" value="1"/>
</dbReference>
<evidence type="ECO:0000259" key="2">
    <source>
        <dbReference type="PROSITE" id="PS51707"/>
    </source>
</evidence>
<dbReference type="PIRSF" id="PIRSF016487">
    <property type="entry name" value="CYTH_UCP016487"/>
    <property type="match status" value="1"/>
</dbReference>
<dbReference type="SMART" id="SM01118">
    <property type="entry name" value="CYTH"/>
    <property type="match status" value="1"/>
</dbReference>
<dbReference type="PANTHER" id="PTHR40114:SF1">
    <property type="entry name" value="SLR0698 PROTEIN"/>
    <property type="match status" value="1"/>
</dbReference>
<evidence type="ECO:0000313" key="3">
    <source>
        <dbReference type="EMBL" id="SFP78634.1"/>
    </source>
</evidence>
<evidence type="ECO:0000256" key="1">
    <source>
        <dbReference type="PIRSR" id="PIRSR016487-1"/>
    </source>
</evidence>
<dbReference type="PANTHER" id="PTHR40114">
    <property type="entry name" value="SLR0698 PROTEIN"/>
    <property type="match status" value="1"/>
</dbReference>
<organism evidence="3 4">
    <name type="scientific">Butyrivibrio proteoclasticus</name>
    <dbReference type="NCBI Taxonomy" id="43305"/>
    <lineage>
        <taxon>Bacteria</taxon>
        <taxon>Bacillati</taxon>
        <taxon>Bacillota</taxon>
        <taxon>Clostridia</taxon>
        <taxon>Lachnospirales</taxon>
        <taxon>Lachnospiraceae</taxon>
        <taxon>Butyrivibrio</taxon>
    </lineage>
</organism>
<proteinExistence type="predicted"/>
<dbReference type="AlphaFoldDB" id="A0A1I5T6E4"/>
<dbReference type="EMBL" id="FOXO01000008">
    <property type="protein sequence ID" value="SFP78634.1"/>
    <property type="molecule type" value="Genomic_DNA"/>
</dbReference>
<dbReference type="InterPro" id="IPR033469">
    <property type="entry name" value="CYTH-like_dom_sf"/>
</dbReference>
<reference evidence="4" key="1">
    <citation type="submission" date="2016-10" db="EMBL/GenBank/DDBJ databases">
        <authorList>
            <person name="Varghese N."/>
            <person name="Submissions S."/>
        </authorList>
    </citation>
    <scope>NUCLEOTIDE SEQUENCE [LARGE SCALE GENOMIC DNA]</scope>
    <source>
        <strain evidence="4">P18</strain>
    </source>
</reference>
<dbReference type="SUPFAM" id="SSF55154">
    <property type="entry name" value="CYTH-like phosphatases"/>
    <property type="match status" value="1"/>
</dbReference>
<feature type="domain" description="CYTH" evidence="2">
    <location>
        <begin position="2"/>
        <end position="185"/>
    </location>
</feature>